<sequence>MESMIALTILSIIVLAATNAYIFSTFRGKEEQNRTTALAFAAEQLERYKEEFSRDHLFDSGGHLYRKGADGEWALYTIPVIPDSAPRNNMVFHSKLVVTSRGIDDKSPSVGKDGVEQDLHDNQLLQLSVTVSWPAAAPAVEQQSVQLTTFVKTR</sequence>
<dbReference type="EMBL" id="WXEY01000028">
    <property type="protein sequence ID" value="MZP31193.1"/>
    <property type="molecule type" value="Genomic_DNA"/>
</dbReference>
<evidence type="ECO:0000313" key="2">
    <source>
        <dbReference type="Proteomes" id="UP000463470"/>
    </source>
</evidence>
<protein>
    <submittedName>
        <fullName evidence="1">Uncharacterized protein</fullName>
    </submittedName>
</protein>
<keyword evidence="2" id="KW-1185">Reference proteome</keyword>
<evidence type="ECO:0000313" key="1">
    <source>
        <dbReference type="EMBL" id="MZP31193.1"/>
    </source>
</evidence>
<proteinExistence type="predicted"/>
<accession>A0A845L4H0</accession>
<reference evidence="1 2" key="1">
    <citation type="submission" date="2020-01" db="EMBL/GenBank/DDBJ databases">
        <title>Whole-genome sequence of Heliobacterium undosum DSM 13378.</title>
        <authorList>
            <person name="Kyndt J.A."/>
            <person name="Meyer T.E."/>
        </authorList>
    </citation>
    <scope>NUCLEOTIDE SEQUENCE [LARGE SCALE GENOMIC DNA]</scope>
    <source>
        <strain evidence="1 2">DSM 13378</strain>
    </source>
</reference>
<organism evidence="1 2">
    <name type="scientific">Heliomicrobium undosum</name>
    <dbReference type="NCBI Taxonomy" id="121734"/>
    <lineage>
        <taxon>Bacteria</taxon>
        <taxon>Bacillati</taxon>
        <taxon>Bacillota</taxon>
        <taxon>Clostridia</taxon>
        <taxon>Eubacteriales</taxon>
        <taxon>Heliobacteriaceae</taxon>
        <taxon>Heliomicrobium</taxon>
    </lineage>
</organism>
<comment type="caution">
    <text evidence="1">The sequence shown here is derived from an EMBL/GenBank/DDBJ whole genome shotgun (WGS) entry which is preliminary data.</text>
</comment>
<dbReference type="Proteomes" id="UP000463470">
    <property type="component" value="Unassembled WGS sequence"/>
</dbReference>
<gene>
    <name evidence="1" type="ORF">GTO91_15910</name>
</gene>
<dbReference type="AlphaFoldDB" id="A0A845L4H0"/>
<dbReference type="OrthoDB" id="9832467at2"/>
<name>A0A845L4H0_9FIRM</name>